<feature type="non-terminal residue" evidence="1">
    <location>
        <position position="1"/>
    </location>
</feature>
<dbReference type="EMBL" id="GEDG01031578">
    <property type="protein sequence ID" value="JAP11298.1"/>
    <property type="molecule type" value="Transcribed_RNA"/>
</dbReference>
<reference evidence="1" key="1">
    <citation type="submission" date="2015-12" db="EMBL/GenBank/DDBJ databases">
        <title>Gene expression during late stages of embryo sac development: a critical building block for successful pollen-pistil interactions.</title>
        <authorList>
            <person name="Liu Y."/>
            <person name="Joly V."/>
            <person name="Sabar M."/>
            <person name="Matton D.P."/>
        </authorList>
    </citation>
    <scope>NUCLEOTIDE SEQUENCE</scope>
</reference>
<proteinExistence type="predicted"/>
<evidence type="ECO:0000313" key="1">
    <source>
        <dbReference type="EMBL" id="JAP11298.1"/>
    </source>
</evidence>
<accession>A0A0V0GST7</accession>
<protein>
    <submittedName>
        <fullName evidence="1">Putative ovule protein</fullName>
    </submittedName>
</protein>
<organism evidence="1">
    <name type="scientific">Solanum chacoense</name>
    <name type="common">Chaco potato</name>
    <dbReference type="NCBI Taxonomy" id="4108"/>
    <lineage>
        <taxon>Eukaryota</taxon>
        <taxon>Viridiplantae</taxon>
        <taxon>Streptophyta</taxon>
        <taxon>Embryophyta</taxon>
        <taxon>Tracheophyta</taxon>
        <taxon>Spermatophyta</taxon>
        <taxon>Magnoliopsida</taxon>
        <taxon>eudicotyledons</taxon>
        <taxon>Gunneridae</taxon>
        <taxon>Pentapetalae</taxon>
        <taxon>asterids</taxon>
        <taxon>lamiids</taxon>
        <taxon>Solanales</taxon>
        <taxon>Solanaceae</taxon>
        <taxon>Solanoideae</taxon>
        <taxon>Solaneae</taxon>
        <taxon>Solanum</taxon>
    </lineage>
</organism>
<dbReference type="AlphaFoldDB" id="A0A0V0GST7"/>
<sequence length="71" mass="7940">ILGLPNARTPNRLIVFCLKKLLKESANASTVILTISEFVHSAIHGVQHFLQFKNPQISVSCQTTYPQQHDP</sequence>
<name>A0A0V0GST7_SOLCH</name>